<evidence type="ECO:0008006" key="4">
    <source>
        <dbReference type="Google" id="ProtNLM"/>
    </source>
</evidence>
<organism evidence="2 3">
    <name type="scientific">Lactococcus lactis subsp. lactis</name>
    <name type="common">Streptococcus lactis</name>
    <dbReference type="NCBI Taxonomy" id="1360"/>
    <lineage>
        <taxon>Bacteria</taxon>
        <taxon>Bacillati</taxon>
        <taxon>Bacillota</taxon>
        <taxon>Bacilli</taxon>
        <taxon>Lactobacillales</taxon>
        <taxon>Streptococcaceae</taxon>
        <taxon>Lactococcus</taxon>
    </lineage>
</organism>
<gene>
    <name evidence="2" type="ORF">LL14B4_12570</name>
</gene>
<dbReference type="RefSeq" id="WP_109991355.1">
    <property type="nucleotide sequence ID" value="NZ_CP028160.1"/>
</dbReference>
<dbReference type="AlphaFoldDB" id="A0A2Z3KGV5"/>
<feature type="signal peptide" evidence="1">
    <location>
        <begin position="1"/>
        <end position="22"/>
    </location>
</feature>
<dbReference type="EMBL" id="CP028160">
    <property type="protein sequence ID" value="AWN66940.1"/>
    <property type="molecule type" value="Genomic_DNA"/>
</dbReference>
<reference evidence="2 3" key="1">
    <citation type="submission" date="2018-03" db="EMBL/GenBank/DDBJ databases">
        <title>Genome sequence of Lactococcus lactis strain 14B4 from almond drupe.</title>
        <authorList>
            <person name="Tran T.D."/>
            <person name="McGarvey J.A."/>
            <person name="Huynh S."/>
            <person name="Parker C.T."/>
        </authorList>
    </citation>
    <scope>NUCLEOTIDE SEQUENCE [LARGE SCALE GENOMIC DNA]</scope>
    <source>
        <strain evidence="2 3">14B4</strain>
    </source>
</reference>
<evidence type="ECO:0000313" key="2">
    <source>
        <dbReference type="EMBL" id="AWN66940.1"/>
    </source>
</evidence>
<protein>
    <recommendedName>
        <fullName evidence="4">Secreted protein</fullName>
    </recommendedName>
</protein>
<keyword evidence="1" id="KW-0732">Signal</keyword>
<proteinExistence type="predicted"/>
<evidence type="ECO:0000313" key="3">
    <source>
        <dbReference type="Proteomes" id="UP000245919"/>
    </source>
</evidence>
<feature type="chain" id="PRO_5016274272" description="Secreted protein" evidence="1">
    <location>
        <begin position="23"/>
        <end position="178"/>
    </location>
</feature>
<sequence length="178" mass="19627">MKKITLLTTSILALGIIGTASSAINAAADSISYQNTSKNFNSYPSTQQNEVLKQEGKITFDRVWSEFWTEVAPSDYQYITADWLDSEGYLTHDTTFVKLLVNENIDPQRLNMEVITGHEAVALTGDDAGPSEIPGLKYVTFDASVLPMSKDFEVWFNISELPGGLGSYNNTFASTTIH</sequence>
<name>A0A2Z3KGV5_LACLL</name>
<dbReference type="Proteomes" id="UP000245919">
    <property type="component" value="Chromosome"/>
</dbReference>
<dbReference type="GeneID" id="89634611"/>
<evidence type="ECO:0000256" key="1">
    <source>
        <dbReference type="SAM" id="SignalP"/>
    </source>
</evidence>
<accession>A0A2Z3KGV5</accession>